<evidence type="ECO:0000313" key="7">
    <source>
        <dbReference type="Proteomes" id="UP000664349"/>
    </source>
</evidence>
<dbReference type="AlphaFoldDB" id="A0A1W0CSW9"/>
<proteinExistence type="inferred from homology"/>
<dbReference type="Gene3D" id="2.60.40.790">
    <property type="match status" value="1"/>
</dbReference>
<dbReference type="PANTHER" id="PTHR11527">
    <property type="entry name" value="HEAT-SHOCK PROTEIN 20 FAMILY MEMBER"/>
    <property type="match status" value="1"/>
</dbReference>
<keyword evidence="7" id="KW-1185">Reference proteome</keyword>
<dbReference type="RefSeq" id="WP_019102677.1">
    <property type="nucleotide sequence ID" value="NZ_AP019312.1"/>
</dbReference>
<evidence type="ECO:0000259" key="3">
    <source>
        <dbReference type="PROSITE" id="PS01031"/>
    </source>
</evidence>
<sequence>MNILPSRGNVSLFDELFRDFTPGFFIKPLHGDPLPSQIKIDVKESETQFIVHADIPGVSKDDIHVEVDGPLVTIKAEVRQTDSERKDERQLRTERFYGAVSRSFQLPAEIERNAASAKYENGVLSLTLPKKQGSQGGQRLRIE</sequence>
<evidence type="ECO:0000256" key="2">
    <source>
        <dbReference type="RuleBase" id="RU003616"/>
    </source>
</evidence>
<feature type="domain" description="SHSP" evidence="3">
    <location>
        <begin position="31"/>
        <end position="143"/>
    </location>
</feature>
<dbReference type="Proteomes" id="UP000664349">
    <property type="component" value="Unassembled WGS sequence"/>
</dbReference>
<name>A0A1W0CSW9_9NEIS</name>
<dbReference type="InterPro" id="IPR008978">
    <property type="entry name" value="HSP20-like_chaperone"/>
</dbReference>
<dbReference type="Pfam" id="PF00011">
    <property type="entry name" value="HSP20"/>
    <property type="match status" value="1"/>
</dbReference>
<gene>
    <name evidence="5" type="ORF">B0T45_01320</name>
    <name evidence="4" type="ORF">J1C50_16015</name>
</gene>
<evidence type="ECO:0000313" key="6">
    <source>
        <dbReference type="Proteomes" id="UP000192721"/>
    </source>
</evidence>
<dbReference type="OrthoDB" id="9808910at2"/>
<dbReference type="InterPro" id="IPR031107">
    <property type="entry name" value="Small_HSP"/>
</dbReference>
<comment type="similarity">
    <text evidence="1 2">Belongs to the small heat shock protein (HSP20) family.</text>
</comment>
<accession>A0A1W0CSW9</accession>
<dbReference type="STRING" id="394935.GCA_000758475_03181"/>
<evidence type="ECO:0000313" key="5">
    <source>
        <dbReference type="EMBL" id="OQS44266.1"/>
    </source>
</evidence>
<protein>
    <submittedName>
        <fullName evidence="5">Heat-shock protein Hsp20</fullName>
    </submittedName>
    <submittedName>
        <fullName evidence="4">Hsp20/alpha crystallin family protein</fullName>
    </submittedName>
</protein>
<dbReference type="EMBL" id="MUKV01000001">
    <property type="protein sequence ID" value="OQS44266.1"/>
    <property type="molecule type" value="Genomic_DNA"/>
</dbReference>
<comment type="caution">
    <text evidence="5">The sequence shown here is derived from an EMBL/GenBank/DDBJ whole genome shotgun (WGS) entry which is preliminary data.</text>
</comment>
<organism evidence="5 6">
    <name type="scientific">Chromobacterium haemolyticum</name>
    <dbReference type="NCBI Taxonomy" id="394935"/>
    <lineage>
        <taxon>Bacteria</taxon>
        <taxon>Pseudomonadati</taxon>
        <taxon>Pseudomonadota</taxon>
        <taxon>Betaproteobacteria</taxon>
        <taxon>Neisseriales</taxon>
        <taxon>Chromobacteriaceae</taxon>
        <taxon>Chromobacterium</taxon>
    </lineage>
</organism>
<dbReference type="CDD" id="cd06471">
    <property type="entry name" value="ACD_LpsHSP_like"/>
    <property type="match status" value="1"/>
</dbReference>
<evidence type="ECO:0000256" key="1">
    <source>
        <dbReference type="PROSITE-ProRule" id="PRU00285"/>
    </source>
</evidence>
<reference evidence="5 6" key="1">
    <citation type="submission" date="2017-02" db="EMBL/GenBank/DDBJ databases">
        <title>Chromobacterium haemolyticum H5244.</title>
        <authorList>
            <person name="Gulvik C.A."/>
        </authorList>
    </citation>
    <scope>NUCLEOTIDE SEQUENCE [LARGE SCALE GENOMIC DNA]</scope>
    <source>
        <strain evidence="5 6">H5244</strain>
    </source>
</reference>
<dbReference type="InterPro" id="IPR002068">
    <property type="entry name" value="A-crystallin/Hsp20_dom"/>
</dbReference>
<dbReference type="PROSITE" id="PS01031">
    <property type="entry name" value="SHSP"/>
    <property type="match status" value="1"/>
</dbReference>
<dbReference type="EMBL" id="JAFLRD010000012">
    <property type="protein sequence ID" value="MBO0417016.1"/>
    <property type="molecule type" value="Genomic_DNA"/>
</dbReference>
<dbReference type="GeneID" id="58558497"/>
<dbReference type="Proteomes" id="UP000192721">
    <property type="component" value="Unassembled WGS sequence"/>
</dbReference>
<evidence type="ECO:0000313" key="4">
    <source>
        <dbReference type="EMBL" id="MBO0417016.1"/>
    </source>
</evidence>
<reference evidence="4 7" key="2">
    <citation type="submission" date="2021-03" db="EMBL/GenBank/DDBJ databases">
        <title>First Case of infection caused by Chromobacterium haemolyticum derived from water in China.</title>
        <authorList>
            <person name="Chen J."/>
            <person name="Liu C."/>
        </authorList>
    </citation>
    <scope>NUCLEOTIDE SEQUENCE [LARGE SCALE GENOMIC DNA]</scope>
    <source>
        <strain evidence="4 7">WJ-5</strain>
    </source>
</reference>
<dbReference type="SUPFAM" id="SSF49764">
    <property type="entry name" value="HSP20-like chaperones"/>
    <property type="match status" value="1"/>
</dbReference>